<dbReference type="EMBL" id="SELW01000652">
    <property type="protein sequence ID" value="TID15772.1"/>
    <property type="molecule type" value="Genomic_DNA"/>
</dbReference>
<dbReference type="GO" id="GO:0006998">
    <property type="term" value="P:nuclear envelope organization"/>
    <property type="evidence" value="ECO:0007669"/>
    <property type="project" value="InterPro"/>
</dbReference>
<keyword evidence="4" id="KW-1185">Reference proteome</keyword>
<dbReference type="GO" id="GO:0055088">
    <property type="term" value="P:lipid homeostasis"/>
    <property type="evidence" value="ECO:0007669"/>
    <property type="project" value="InterPro"/>
</dbReference>
<dbReference type="GO" id="GO:0031965">
    <property type="term" value="C:nuclear membrane"/>
    <property type="evidence" value="ECO:0007669"/>
    <property type="project" value="InterPro"/>
</dbReference>
<name>A0A4T0WXW1_9ASCO</name>
<keyword evidence="1" id="KW-1133">Transmembrane helix</keyword>
<evidence type="ECO:0000256" key="1">
    <source>
        <dbReference type="SAM" id="Phobius"/>
    </source>
</evidence>
<reference evidence="3 4" key="1">
    <citation type="journal article" date="2019" name="Front. Genet.">
        <title>Whole-Genome Sequencing of the Opportunistic Yeast Pathogen Candida inconspicua Uncovers Its Hybrid Origin.</title>
        <authorList>
            <person name="Mixao V."/>
            <person name="Hansen A.P."/>
            <person name="Saus E."/>
            <person name="Boekhout T."/>
            <person name="Lass-Florl C."/>
            <person name="Gabaldon T."/>
        </authorList>
    </citation>
    <scope>NUCLEOTIDE SEQUENCE [LARGE SCALE GENOMIC DNA]</scope>
    <source>
        <strain evidence="3 4">CBS 180</strain>
    </source>
</reference>
<dbReference type="Pfam" id="PF10104">
    <property type="entry name" value="Brr6_like_C_C"/>
    <property type="match status" value="1"/>
</dbReference>
<evidence type="ECO:0000259" key="2">
    <source>
        <dbReference type="SMART" id="SM01042"/>
    </source>
</evidence>
<sequence length="453" mass="51558">MVNSDQSPIDQVISTPEKFEPYDILNNNATPGIRDKESTPIGDLELEPTNPFLYESKHTFKRFMKNTDDADITPLFKKLPKNDLQFNLASTPLNSQENNINEPIQFNFGKSNRNIFNLSPQSKTSQPQNETISDVSSAVKDAFNTFDKSNNYIPSTKLSTRSYNVRKRKRLSKEVKNNESLKTLVSKQRVSKNRLESKTLRQIISDPQCVSNLTIIVQVILNSMIMLLFLGFGIFAFLAIKKDVDRKIITYVNEAIYNINSCKRDYFINNCAPELRAPALERKCNEWATCMEQDPEAVITSRAYFEVFADCLNAFFHNVSLKTLCSLGCLLVFCVIMPNILFTKFRSSTTINQNYYGQSHVNDKAENVQSQTVLRGNERVNMLPTTEISRPSVGLSKLTNSTGVRFDPNVSYSFYECEDVKTDHNQPIDSIDPESLEEETEGDIGNNRILLDF</sequence>
<evidence type="ECO:0000313" key="4">
    <source>
        <dbReference type="Proteomes" id="UP000307173"/>
    </source>
</evidence>
<dbReference type="OrthoDB" id="5961at2759"/>
<feature type="transmembrane region" description="Helical" evidence="1">
    <location>
        <begin position="324"/>
        <end position="342"/>
    </location>
</feature>
<dbReference type="AlphaFoldDB" id="A0A4T0WXW1"/>
<keyword evidence="1" id="KW-0812">Transmembrane</keyword>
<dbReference type="InterPro" id="IPR018767">
    <property type="entry name" value="Brl1/Brr6_dom"/>
</dbReference>
<dbReference type="PANTHER" id="PTHR28136">
    <property type="entry name" value="NUCLEUS EXPORT PROTEIN BRR6"/>
    <property type="match status" value="1"/>
</dbReference>
<comment type="caution">
    <text evidence="3">The sequence shown here is derived from an EMBL/GenBank/DDBJ whole genome shotgun (WGS) entry which is preliminary data.</text>
</comment>
<organism evidence="3 4">
    <name type="scientific">Pichia inconspicua</name>
    <dbReference type="NCBI Taxonomy" id="52247"/>
    <lineage>
        <taxon>Eukaryota</taxon>
        <taxon>Fungi</taxon>
        <taxon>Dikarya</taxon>
        <taxon>Ascomycota</taxon>
        <taxon>Saccharomycotina</taxon>
        <taxon>Pichiomycetes</taxon>
        <taxon>Pichiales</taxon>
        <taxon>Pichiaceae</taxon>
        <taxon>Pichia</taxon>
    </lineage>
</organism>
<protein>
    <recommendedName>
        <fullName evidence="2">Brl1/Brr6 domain-containing protein</fullName>
    </recommendedName>
</protein>
<dbReference type="Proteomes" id="UP000307173">
    <property type="component" value="Unassembled WGS sequence"/>
</dbReference>
<keyword evidence="1" id="KW-0472">Membrane</keyword>
<accession>A0A4T0WXW1</accession>
<evidence type="ECO:0000313" key="3">
    <source>
        <dbReference type="EMBL" id="TID15772.1"/>
    </source>
</evidence>
<dbReference type="SMART" id="SM01042">
    <property type="entry name" value="Brr6_like_C_C"/>
    <property type="match status" value="1"/>
</dbReference>
<feature type="transmembrane region" description="Helical" evidence="1">
    <location>
        <begin position="215"/>
        <end position="240"/>
    </location>
</feature>
<gene>
    <name evidence="3" type="ORF">CANINC_004301</name>
</gene>
<proteinExistence type="predicted"/>
<dbReference type="PANTHER" id="PTHR28136:SF1">
    <property type="entry name" value="NUCLEUS EXPORT PROTEIN BRL1"/>
    <property type="match status" value="1"/>
</dbReference>
<feature type="domain" description="Brl1/Brr6" evidence="2">
    <location>
        <begin position="213"/>
        <end position="346"/>
    </location>
</feature>
<dbReference type="InterPro" id="IPR040202">
    <property type="entry name" value="Brl1/Brr6"/>
</dbReference>